<dbReference type="InterPro" id="IPR032675">
    <property type="entry name" value="LRR_dom_sf"/>
</dbReference>
<evidence type="ECO:0000256" key="11">
    <source>
        <dbReference type="SAM" id="SignalP"/>
    </source>
</evidence>
<dbReference type="PANTHER" id="PTHR48061">
    <property type="entry name" value="LEUCINE-RICH REPEAT RECEPTOR PROTEIN KINASE EMS1-LIKE-RELATED"/>
    <property type="match status" value="1"/>
</dbReference>
<evidence type="ECO:0000256" key="9">
    <source>
        <dbReference type="ARBA" id="ARBA00023170"/>
    </source>
</evidence>
<comment type="similarity">
    <text evidence="2">Belongs to the RLP family.</text>
</comment>
<dbReference type="InterPro" id="IPR046956">
    <property type="entry name" value="RLP23-like"/>
</dbReference>
<evidence type="ECO:0000256" key="6">
    <source>
        <dbReference type="ARBA" id="ARBA00022737"/>
    </source>
</evidence>
<organism evidence="13 14">
    <name type="scientific">Cardamine amara subsp. amara</name>
    <dbReference type="NCBI Taxonomy" id="228776"/>
    <lineage>
        <taxon>Eukaryota</taxon>
        <taxon>Viridiplantae</taxon>
        <taxon>Streptophyta</taxon>
        <taxon>Embryophyta</taxon>
        <taxon>Tracheophyta</taxon>
        <taxon>Spermatophyta</taxon>
        <taxon>Magnoliopsida</taxon>
        <taxon>eudicotyledons</taxon>
        <taxon>Gunneridae</taxon>
        <taxon>Pentapetalae</taxon>
        <taxon>rosids</taxon>
        <taxon>malvids</taxon>
        <taxon>Brassicales</taxon>
        <taxon>Brassicaceae</taxon>
        <taxon>Cardamineae</taxon>
        <taxon>Cardamine</taxon>
    </lineage>
</organism>
<dbReference type="PANTHER" id="PTHR48061:SF2">
    <property type="entry name" value="RECEPTOR LIKE PROTEIN 30-LIKE"/>
    <property type="match status" value="1"/>
</dbReference>
<evidence type="ECO:0000313" key="13">
    <source>
        <dbReference type="EMBL" id="KAL1190477.1"/>
    </source>
</evidence>
<keyword evidence="5 11" id="KW-0732">Signal</keyword>
<evidence type="ECO:0000256" key="3">
    <source>
        <dbReference type="ARBA" id="ARBA00022614"/>
    </source>
</evidence>
<comment type="subcellular location">
    <subcellularLocation>
        <location evidence="1">Membrane</location>
        <topology evidence="1">Single-pass type I membrane protein</topology>
    </subcellularLocation>
</comment>
<dbReference type="InterPro" id="IPR055414">
    <property type="entry name" value="LRR_R13L4/SHOC2-like"/>
</dbReference>
<reference evidence="13 14" key="1">
    <citation type="submission" date="2024-04" db="EMBL/GenBank/DDBJ databases">
        <title>Genome assembly C_amara_ONT_v2.</title>
        <authorList>
            <person name="Yant L."/>
            <person name="Moore C."/>
            <person name="Slenker M."/>
        </authorList>
    </citation>
    <scope>NUCLEOTIDE SEQUENCE [LARGE SCALE GENOMIC DNA]</scope>
    <source>
        <tissue evidence="13">Leaf</tissue>
    </source>
</reference>
<feature type="domain" description="Disease resistance R13L4/SHOC-2-like LRR" evidence="12">
    <location>
        <begin position="98"/>
        <end position="213"/>
    </location>
</feature>
<sequence length="259" mass="28753">MSCSHLLLSFLSLLLFCCVSPSSFLVINDRVVGLVSCRPPQIEALMQFKNEFDSRSCNQTEYLHGVWCDNTTGAITKLQLPSACLTGILKPNSSLFGFHHLRYLNLSHNNFISSPLPSEFGNLNRLEVLSLSSSGFQGQVSSSFSNLSLLSHLDLSHNELTGNLPLVGNLSKLSFLKLSYNHISGTLDSDNSLFKLHNLLTLNLAFNNFSSSLPSEMDHIEKFEDLVTSIKANGVSYDYLFCKLFLYSLSWEALIGLNN</sequence>
<dbReference type="GO" id="GO:0016020">
    <property type="term" value="C:membrane"/>
    <property type="evidence" value="ECO:0007669"/>
    <property type="project" value="UniProtKB-SubCell"/>
</dbReference>
<keyword evidence="7" id="KW-1133">Transmembrane helix</keyword>
<evidence type="ECO:0000259" key="12">
    <source>
        <dbReference type="Pfam" id="PF23598"/>
    </source>
</evidence>
<evidence type="ECO:0000256" key="1">
    <source>
        <dbReference type="ARBA" id="ARBA00004479"/>
    </source>
</evidence>
<evidence type="ECO:0000256" key="10">
    <source>
        <dbReference type="ARBA" id="ARBA00023180"/>
    </source>
</evidence>
<keyword evidence="8" id="KW-0472">Membrane</keyword>
<feature type="signal peptide" evidence="11">
    <location>
        <begin position="1"/>
        <end position="21"/>
    </location>
</feature>
<keyword evidence="9 13" id="KW-0675">Receptor</keyword>
<dbReference type="AlphaFoldDB" id="A0ABD0Z716"/>
<dbReference type="EMBL" id="JBANAX010000876">
    <property type="protein sequence ID" value="KAL1190477.1"/>
    <property type="molecule type" value="Genomic_DNA"/>
</dbReference>
<evidence type="ECO:0000256" key="4">
    <source>
        <dbReference type="ARBA" id="ARBA00022692"/>
    </source>
</evidence>
<dbReference type="Gene3D" id="3.80.10.10">
    <property type="entry name" value="Ribonuclease Inhibitor"/>
    <property type="match status" value="1"/>
</dbReference>
<keyword evidence="4" id="KW-0812">Transmembrane</keyword>
<protein>
    <submittedName>
        <fullName evidence="13">Receptor like protein 23</fullName>
    </submittedName>
</protein>
<evidence type="ECO:0000256" key="5">
    <source>
        <dbReference type="ARBA" id="ARBA00022729"/>
    </source>
</evidence>
<gene>
    <name evidence="13" type="ORF">V5N11_020651</name>
</gene>
<evidence type="ECO:0000256" key="7">
    <source>
        <dbReference type="ARBA" id="ARBA00022989"/>
    </source>
</evidence>
<comment type="caution">
    <text evidence="13">The sequence shown here is derived from an EMBL/GenBank/DDBJ whole genome shotgun (WGS) entry which is preliminary data.</text>
</comment>
<dbReference type="FunFam" id="3.80.10.10:FF:000041">
    <property type="entry name" value="LRR receptor-like serine/threonine-protein kinase ERECTA"/>
    <property type="match status" value="1"/>
</dbReference>
<keyword evidence="6" id="KW-0677">Repeat</keyword>
<proteinExistence type="inferred from homology"/>
<dbReference type="PRINTS" id="PR00019">
    <property type="entry name" value="LEURICHRPT"/>
</dbReference>
<evidence type="ECO:0000256" key="2">
    <source>
        <dbReference type="ARBA" id="ARBA00009592"/>
    </source>
</evidence>
<feature type="chain" id="PRO_5044771919" evidence="11">
    <location>
        <begin position="22"/>
        <end position="259"/>
    </location>
</feature>
<dbReference type="Pfam" id="PF23598">
    <property type="entry name" value="LRR_14"/>
    <property type="match status" value="1"/>
</dbReference>
<evidence type="ECO:0000313" key="14">
    <source>
        <dbReference type="Proteomes" id="UP001558713"/>
    </source>
</evidence>
<name>A0ABD0Z716_CARAN</name>
<keyword evidence="3" id="KW-0433">Leucine-rich repeat</keyword>
<dbReference type="Proteomes" id="UP001558713">
    <property type="component" value="Unassembled WGS sequence"/>
</dbReference>
<accession>A0ABD0Z716</accession>
<keyword evidence="10" id="KW-0325">Glycoprotein</keyword>
<evidence type="ECO:0000256" key="8">
    <source>
        <dbReference type="ARBA" id="ARBA00023136"/>
    </source>
</evidence>
<dbReference type="SUPFAM" id="SSF52058">
    <property type="entry name" value="L domain-like"/>
    <property type="match status" value="1"/>
</dbReference>
<keyword evidence="14" id="KW-1185">Reference proteome</keyword>